<evidence type="ECO:0000313" key="1">
    <source>
        <dbReference type="EMBL" id="KRZ64349.1"/>
    </source>
</evidence>
<evidence type="ECO:0000313" key="2">
    <source>
        <dbReference type="Proteomes" id="UP000054843"/>
    </source>
</evidence>
<dbReference type="EMBL" id="JYDO01001196">
    <property type="protein sequence ID" value="KRZ64349.1"/>
    <property type="molecule type" value="Genomic_DNA"/>
</dbReference>
<keyword evidence="2" id="KW-1185">Reference proteome</keyword>
<accession>A0A0V1LXW1</accession>
<dbReference type="Proteomes" id="UP000054843">
    <property type="component" value="Unassembled WGS sequence"/>
</dbReference>
<proteinExistence type="predicted"/>
<sequence length="34" mass="4019">MAKLTNRTRNFEIKELLNALNELRERFTTLPLAT</sequence>
<protein>
    <submittedName>
        <fullName evidence="1">Uncharacterized protein</fullName>
    </submittedName>
</protein>
<comment type="caution">
    <text evidence="1">The sequence shown here is derived from an EMBL/GenBank/DDBJ whole genome shotgun (WGS) entry which is preliminary data.</text>
</comment>
<organism evidence="1 2">
    <name type="scientific">Trichinella papuae</name>
    <dbReference type="NCBI Taxonomy" id="268474"/>
    <lineage>
        <taxon>Eukaryota</taxon>
        <taxon>Metazoa</taxon>
        <taxon>Ecdysozoa</taxon>
        <taxon>Nematoda</taxon>
        <taxon>Enoplea</taxon>
        <taxon>Dorylaimia</taxon>
        <taxon>Trichinellida</taxon>
        <taxon>Trichinellidae</taxon>
        <taxon>Trichinella</taxon>
    </lineage>
</organism>
<name>A0A0V1LXW1_9BILA</name>
<reference evidence="1 2" key="1">
    <citation type="submission" date="2015-01" db="EMBL/GenBank/DDBJ databases">
        <title>Evolution of Trichinella species and genotypes.</title>
        <authorList>
            <person name="Korhonen P.K."/>
            <person name="Edoardo P."/>
            <person name="Giuseppe L.R."/>
            <person name="Gasser R.B."/>
        </authorList>
    </citation>
    <scope>NUCLEOTIDE SEQUENCE [LARGE SCALE GENOMIC DNA]</scope>
    <source>
        <strain evidence="1">ISS1980</strain>
    </source>
</reference>
<gene>
    <name evidence="1" type="ORF">T10_6248</name>
</gene>
<dbReference type="AlphaFoldDB" id="A0A0V1LXW1"/>